<evidence type="ECO:0000256" key="4">
    <source>
        <dbReference type="ARBA" id="ARBA00012513"/>
    </source>
</evidence>
<dbReference type="EMBL" id="JAUIZM010000002">
    <property type="protein sequence ID" value="KAK1396851.1"/>
    <property type="molecule type" value="Genomic_DNA"/>
</dbReference>
<dbReference type="Pfam" id="PF00139">
    <property type="entry name" value="Lectin_legB"/>
    <property type="match status" value="1"/>
</dbReference>
<accession>A0AAD8J5Z9</accession>
<evidence type="ECO:0000256" key="13">
    <source>
        <dbReference type="ARBA" id="ARBA00022989"/>
    </source>
</evidence>
<keyword evidence="14 20" id="KW-0472">Membrane</keyword>
<keyword evidence="24" id="KW-1185">Reference proteome</keyword>
<comment type="caution">
    <text evidence="23">The sequence shown here is derived from an EMBL/GenBank/DDBJ whole genome shotgun (WGS) entry which is preliminary data.</text>
</comment>
<evidence type="ECO:0000256" key="20">
    <source>
        <dbReference type="SAM" id="Phobius"/>
    </source>
</evidence>
<dbReference type="InterPro" id="IPR013320">
    <property type="entry name" value="ConA-like_dom_sf"/>
</dbReference>
<gene>
    <name evidence="23" type="ORF">POM88_006714</name>
</gene>
<dbReference type="EC" id="2.7.11.1" evidence="4"/>
<dbReference type="GO" id="GO:0016020">
    <property type="term" value="C:membrane"/>
    <property type="evidence" value="ECO:0007669"/>
    <property type="project" value="UniProtKB-SubCell"/>
</dbReference>
<dbReference type="InterPro" id="IPR011009">
    <property type="entry name" value="Kinase-like_dom_sf"/>
</dbReference>
<keyword evidence="13 20" id="KW-1133">Transmembrane helix</keyword>
<keyword evidence="7 20" id="KW-0812">Transmembrane</keyword>
<dbReference type="Gene3D" id="2.60.120.200">
    <property type="match status" value="1"/>
</dbReference>
<evidence type="ECO:0000256" key="2">
    <source>
        <dbReference type="ARBA" id="ARBA00008536"/>
    </source>
</evidence>
<feature type="transmembrane region" description="Helical" evidence="20">
    <location>
        <begin position="295"/>
        <end position="315"/>
    </location>
</feature>
<dbReference type="PROSITE" id="PS50011">
    <property type="entry name" value="PROTEIN_KINASE_DOM"/>
    <property type="match status" value="1"/>
</dbReference>
<keyword evidence="11 23" id="KW-0418">Kinase</keyword>
<comment type="catalytic activity">
    <reaction evidence="17">
        <text>L-threonyl-[protein] + ATP = O-phospho-L-threonyl-[protein] + ADP + H(+)</text>
        <dbReference type="Rhea" id="RHEA:46608"/>
        <dbReference type="Rhea" id="RHEA-COMP:11060"/>
        <dbReference type="Rhea" id="RHEA-COMP:11605"/>
        <dbReference type="ChEBI" id="CHEBI:15378"/>
        <dbReference type="ChEBI" id="CHEBI:30013"/>
        <dbReference type="ChEBI" id="CHEBI:30616"/>
        <dbReference type="ChEBI" id="CHEBI:61977"/>
        <dbReference type="ChEBI" id="CHEBI:456216"/>
        <dbReference type="EC" id="2.7.11.1"/>
    </reaction>
</comment>
<dbReference type="Gene3D" id="1.10.510.10">
    <property type="entry name" value="Transferase(Phosphotransferase) domain 1"/>
    <property type="match status" value="1"/>
</dbReference>
<feature type="region of interest" description="Disordered" evidence="19">
    <location>
        <begin position="561"/>
        <end position="583"/>
    </location>
</feature>
<reference evidence="23" key="1">
    <citation type="submission" date="2023-02" db="EMBL/GenBank/DDBJ databases">
        <title>Genome of toxic invasive species Heracleum sosnowskyi carries increased number of genes despite the absence of recent whole-genome duplications.</title>
        <authorList>
            <person name="Schelkunov M."/>
            <person name="Shtratnikova V."/>
            <person name="Makarenko M."/>
            <person name="Klepikova A."/>
            <person name="Omelchenko D."/>
            <person name="Novikova G."/>
            <person name="Obukhova E."/>
            <person name="Bogdanov V."/>
            <person name="Penin A."/>
            <person name="Logacheva M."/>
        </authorList>
    </citation>
    <scope>NUCLEOTIDE SEQUENCE</scope>
    <source>
        <strain evidence="23">Hsosn_3</strain>
        <tissue evidence="23">Leaf</tissue>
    </source>
</reference>
<evidence type="ECO:0000256" key="16">
    <source>
        <dbReference type="ARBA" id="ARBA00023180"/>
    </source>
</evidence>
<comment type="similarity">
    <text evidence="2">In the N-terminal section; belongs to the leguminous lectin family.</text>
</comment>
<keyword evidence="12" id="KW-0067">ATP-binding</keyword>
<feature type="signal peptide" evidence="21">
    <location>
        <begin position="1"/>
        <end position="24"/>
    </location>
</feature>
<evidence type="ECO:0000256" key="6">
    <source>
        <dbReference type="ARBA" id="ARBA00022679"/>
    </source>
</evidence>
<evidence type="ECO:0000256" key="19">
    <source>
        <dbReference type="SAM" id="MobiDB-lite"/>
    </source>
</evidence>
<dbReference type="GO" id="GO:0005524">
    <property type="term" value="F:ATP binding"/>
    <property type="evidence" value="ECO:0007669"/>
    <property type="project" value="UniProtKB-KW"/>
</dbReference>
<comment type="subcellular location">
    <subcellularLocation>
        <location evidence="1">Membrane</location>
        <topology evidence="1">Single-pass type I membrane protein</topology>
    </subcellularLocation>
</comment>
<evidence type="ECO:0000256" key="17">
    <source>
        <dbReference type="ARBA" id="ARBA00047899"/>
    </source>
</evidence>
<evidence type="ECO:0000256" key="11">
    <source>
        <dbReference type="ARBA" id="ARBA00022777"/>
    </source>
</evidence>
<name>A0AAD8J5Z9_9APIA</name>
<keyword evidence="15" id="KW-0675">Receptor</keyword>
<dbReference type="GO" id="GO:0004674">
    <property type="term" value="F:protein serine/threonine kinase activity"/>
    <property type="evidence" value="ECO:0007669"/>
    <property type="project" value="UniProtKB-KW"/>
</dbReference>
<keyword evidence="8 21" id="KW-0732">Signal</keyword>
<evidence type="ECO:0000256" key="3">
    <source>
        <dbReference type="ARBA" id="ARBA00010217"/>
    </source>
</evidence>
<dbReference type="PROSITE" id="PS00108">
    <property type="entry name" value="PROTEIN_KINASE_ST"/>
    <property type="match status" value="1"/>
</dbReference>
<dbReference type="Proteomes" id="UP001237642">
    <property type="component" value="Unassembled WGS sequence"/>
</dbReference>
<dbReference type="FunFam" id="2.60.120.200:FF:000051">
    <property type="entry name" value="L-type lectin-domain containing receptor kinase V.9"/>
    <property type="match status" value="1"/>
</dbReference>
<evidence type="ECO:0000256" key="7">
    <source>
        <dbReference type="ARBA" id="ARBA00022692"/>
    </source>
</evidence>
<evidence type="ECO:0000256" key="8">
    <source>
        <dbReference type="ARBA" id="ARBA00022729"/>
    </source>
</evidence>
<dbReference type="SUPFAM" id="SSF49899">
    <property type="entry name" value="Concanavalin A-like lectins/glucanases"/>
    <property type="match status" value="1"/>
</dbReference>
<feature type="chain" id="PRO_5042055246" description="non-specific serine/threonine protein kinase" evidence="21">
    <location>
        <begin position="25"/>
        <end position="583"/>
    </location>
</feature>
<comment type="catalytic activity">
    <reaction evidence="18">
        <text>L-seryl-[protein] + ATP = O-phospho-L-seryl-[protein] + ADP + H(+)</text>
        <dbReference type="Rhea" id="RHEA:17989"/>
        <dbReference type="Rhea" id="RHEA-COMP:9863"/>
        <dbReference type="Rhea" id="RHEA-COMP:11604"/>
        <dbReference type="ChEBI" id="CHEBI:15378"/>
        <dbReference type="ChEBI" id="CHEBI:29999"/>
        <dbReference type="ChEBI" id="CHEBI:30616"/>
        <dbReference type="ChEBI" id="CHEBI:83421"/>
        <dbReference type="ChEBI" id="CHEBI:456216"/>
        <dbReference type="EC" id="2.7.11.1"/>
    </reaction>
</comment>
<evidence type="ECO:0000313" key="23">
    <source>
        <dbReference type="EMBL" id="KAK1396851.1"/>
    </source>
</evidence>
<protein>
    <recommendedName>
        <fullName evidence="4">non-specific serine/threonine protein kinase</fullName>
        <ecNumber evidence="4">2.7.11.1</ecNumber>
    </recommendedName>
</protein>
<dbReference type="PANTHER" id="PTHR27007">
    <property type="match status" value="1"/>
</dbReference>
<proteinExistence type="inferred from homology"/>
<keyword evidence="6" id="KW-0808">Transferase</keyword>
<organism evidence="23 24">
    <name type="scientific">Heracleum sosnowskyi</name>
    <dbReference type="NCBI Taxonomy" id="360622"/>
    <lineage>
        <taxon>Eukaryota</taxon>
        <taxon>Viridiplantae</taxon>
        <taxon>Streptophyta</taxon>
        <taxon>Embryophyta</taxon>
        <taxon>Tracheophyta</taxon>
        <taxon>Spermatophyta</taxon>
        <taxon>Magnoliopsida</taxon>
        <taxon>eudicotyledons</taxon>
        <taxon>Gunneridae</taxon>
        <taxon>Pentapetalae</taxon>
        <taxon>asterids</taxon>
        <taxon>campanulids</taxon>
        <taxon>Apiales</taxon>
        <taxon>Apiaceae</taxon>
        <taxon>Apioideae</taxon>
        <taxon>apioid superclade</taxon>
        <taxon>Tordylieae</taxon>
        <taxon>Tordyliinae</taxon>
        <taxon>Heracleum</taxon>
    </lineage>
</organism>
<dbReference type="SUPFAM" id="SSF56112">
    <property type="entry name" value="Protein kinase-like (PK-like)"/>
    <property type="match status" value="1"/>
</dbReference>
<dbReference type="InterPro" id="IPR000719">
    <property type="entry name" value="Prot_kinase_dom"/>
</dbReference>
<evidence type="ECO:0000256" key="21">
    <source>
        <dbReference type="SAM" id="SignalP"/>
    </source>
</evidence>
<evidence type="ECO:0000256" key="9">
    <source>
        <dbReference type="ARBA" id="ARBA00022734"/>
    </source>
</evidence>
<evidence type="ECO:0000256" key="14">
    <source>
        <dbReference type="ARBA" id="ARBA00023136"/>
    </source>
</evidence>
<dbReference type="InterPro" id="IPR050528">
    <property type="entry name" value="L-type_Lectin-RKs"/>
</dbReference>
<evidence type="ECO:0000256" key="10">
    <source>
        <dbReference type="ARBA" id="ARBA00022741"/>
    </source>
</evidence>
<dbReference type="InterPro" id="IPR001220">
    <property type="entry name" value="Legume_lectin_dom"/>
</dbReference>
<dbReference type="Pfam" id="PF00069">
    <property type="entry name" value="Pkinase"/>
    <property type="match status" value="1"/>
</dbReference>
<evidence type="ECO:0000256" key="15">
    <source>
        <dbReference type="ARBA" id="ARBA00023170"/>
    </source>
</evidence>
<feature type="domain" description="Protein kinase" evidence="22">
    <location>
        <begin position="210"/>
        <end position="532"/>
    </location>
</feature>
<reference evidence="23" key="2">
    <citation type="submission" date="2023-05" db="EMBL/GenBank/DDBJ databases">
        <authorList>
            <person name="Schelkunov M.I."/>
        </authorList>
    </citation>
    <scope>NUCLEOTIDE SEQUENCE</scope>
    <source>
        <strain evidence="23">Hsosn_3</strain>
        <tissue evidence="23">Leaf</tissue>
    </source>
</reference>
<dbReference type="FunFam" id="1.10.510.10:FF:000108">
    <property type="entry name" value="L-type lectin-domain containing receptor kinase S.4"/>
    <property type="match status" value="1"/>
</dbReference>
<keyword evidence="9" id="KW-0430">Lectin</keyword>
<evidence type="ECO:0000313" key="24">
    <source>
        <dbReference type="Proteomes" id="UP001237642"/>
    </source>
</evidence>
<evidence type="ECO:0000256" key="5">
    <source>
        <dbReference type="ARBA" id="ARBA00022527"/>
    </source>
</evidence>
<keyword evidence="5" id="KW-0723">Serine/threonine-protein kinase</keyword>
<keyword evidence="16" id="KW-0325">Glycoprotein</keyword>
<dbReference type="AlphaFoldDB" id="A0AAD8J5Z9"/>
<evidence type="ECO:0000256" key="18">
    <source>
        <dbReference type="ARBA" id="ARBA00048679"/>
    </source>
</evidence>
<dbReference type="GO" id="GO:0030246">
    <property type="term" value="F:carbohydrate binding"/>
    <property type="evidence" value="ECO:0007669"/>
    <property type="project" value="UniProtKB-KW"/>
</dbReference>
<keyword evidence="10" id="KW-0547">Nucleotide-binding</keyword>
<comment type="similarity">
    <text evidence="3">In the C-terminal section; belongs to the protein kinase superfamily. Ser/Thr protein kinase family.</text>
</comment>
<dbReference type="SMART" id="SM00220">
    <property type="entry name" value="S_TKc"/>
    <property type="match status" value="1"/>
</dbReference>
<dbReference type="CDD" id="cd06899">
    <property type="entry name" value="lectin_legume_LecRK_Arcelin_ConA"/>
    <property type="match status" value="1"/>
</dbReference>
<evidence type="ECO:0000256" key="12">
    <source>
        <dbReference type="ARBA" id="ARBA00022840"/>
    </source>
</evidence>
<evidence type="ECO:0000259" key="22">
    <source>
        <dbReference type="PROSITE" id="PS50011"/>
    </source>
</evidence>
<sequence>MLCKLVILVVILVVLVQFNTTVSSQESGFIFNGFPYKNLTLENAAIFTPNGLLKLSGGNKQHSHAIYPNQINFKNLHNSSSVFSFSTTFVFAIVSEYSKLSSQGMTFFIVPTKAFVPARPEYLGLSNETTTANATNHIFAVELDTVQNEKFDDIDGNHVGIDINGLKSKISQSAGYYRDNSTSKFLNLSLYSGLPMQVWVEYSASKKQVNVTLAPLDKGKPRKPLLSLDYDLDPVINEEMYVGFSCTTGSRLVTSHYVLGWSFMVNGMATELDLLNLPKLPRIGPKKKSKSLTTGLPLILVTMFLMTTSGVVYYIRRKKKFAEVLEDWELEYGPHRFKYKELYVATKGFKDKDLLGKGGFGVAAGLSYLHQEWEQVVIHRDVKASNVLLDNQLNGRLGDFGLARLYDHGTDPQTTHVVGTIGYLAPEHNRTGKATTSTDVYSFGVFLLEVTCGKRPIHVRHGADNLILADWVCSYWNGGDIVATVDPKLGPYYVKEEAELVLKLGLMCCNSEALARPKMRQVVQYLEGHALLPELSSIVISSVGLAFEPFSSIDMSNYSSSSLSKPSSQPYSVTADSFSCGGR</sequence>
<evidence type="ECO:0000256" key="1">
    <source>
        <dbReference type="ARBA" id="ARBA00004479"/>
    </source>
</evidence>
<dbReference type="InterPro" id="IPR008271">
    <property type="entry name" value="Ser/Thr_kinase_AS"/>
</dbReference>